<dbReference type="eggNOG" id="ENOG502S396">
    <property type="taxonomic scope" value="Eukaryota"/>
</dbReference>
<dbReference type="GeneTree" id="ENSGT00390000001901"/>
<accession>F6PUF2</accession>
<dbReference type="Ensembl" id="ENSXETT00000054756">
    <property type="protein sequence ID" value="ENSXETP00000054756"/>
    <property type="gene ID" value="ENSXETG00000025802"/>
</dbReference>
<protein>
    <submittedName>
        <fullName evidence="3">Chromosome 2 open reading frame 68</fullName>
    </submittedName>
</protein>
<comment type="similarity">
    <text evidence="1">Belongs to the UPF0561 family.</text>
</comment>
<sequence>MQEEVEVQGKAGPGGRLDMNHGFVHHIRRNQIARDDYDREVKQAKEKQKKRYTPGPARPKKPDLQVYHPRQRATEKVHTAGALKDEPNDNGTQLFCLDFEADGGEVTSVIVYEVSVFLVSCICQYVCVFVRPVIQHYCTEYVQFFLKKSCANNPREYVHHGLYAHMYREHTRKDVAYKMTLTCFSWLLLGRHQKLGPRTSYLYEAPINTSVQHQNFVQTLSVCSINS</sequence>
<feature type="compositionally biased region" description="Basic and acidic residues" evidence="2">
    <location>
        <begin position="32"/>
        <end position="46"/>
    </location>
</feature>
<name>F6PUF2_XENTR</name>
<evidence type="ECO:0000313" key="3">
    <source>
        <dbReference type="Ensembl" id="ENSXETP00000054756"/>
    </source>
</evidence>
<dbReference type="Xenbase" id="XB-GENE-981960">
    <property type="gene designation" value="c2orf68"/>
</dbReference>
<proteinExistence type="inferred from homology"/>
<reference evidence="3" key="1">
    <citation type="journal article" date="2010" name="Science">
        <title>The genome of the Western clawed frog Xenopus tropicalis.</title>
        <authorList>
            <person name="Hellsten U."/>
            <person name="Harland R.M."/>
            <person name="Gilchrist M.J."/>
            <person name="Hendrix D."/>
            <person name="Jurka J."/>
            <person name="Kapitonov V."/>
            <person name="Ovcharenko I."/>
            <person name="Putnam N.H."/>
            <person name="Shu S."/>
            <person name="Taher L."/>
            <person name="Blitz I.L."/>
            <person name="Blumberg B."/>
            <person name="Dichmann D.S."/>
            <person name="Dubchak I."/>
            <person name="Amaya E."/>
            <person name="Detter J.C."/>
            <person name="Fletcher R."/>
            <person name="Gerhard D.S."/>
            <person name="Goodstein D."/>
            <person name="Graves T."/>
            <person name="Grigoriev I.V."/>
            <person name="Grimwood J."/>
            <person name="Kawashima T."/>
            <person name="Lindquist E."/>
            <person name="Lucas S.M."/>
            <person name="Mead P.E."/>
            <person name="Mitros T."/>
            <person name="Ogino H."/>
            <person name="Ohta Y."/>
            <person name="Poliakov A.V."/>
            <person name="Pollet N."/>
            <person name="Robert J."/>
            <person name="Salamov A."/>
            <person name="Sater A.K."/>
            <person name="Schmutz J."/>
            <person name="Terry A."/>
            <person name="Vize P.D."/>
            <person name="Warren W.C."/>
            <person name="Wells D."/>
            <person name="Wills A."/>
            <person name="Wilson R.K."/>
            <person name="Zimmerman L.B."/>
            <person name="Zorn A.M."/>
            <person name="Grainger R."/>
            <person name="Grammer T."/>
            <person name="Khokha M.K."/>
            <person name="Richardson P.M."/>
            <person name="Rokhsar D.S."/>
        </authorList>
    </citation>
    <scope>NUCLEOTIDE SEQUENCE [LARGE SCALE GENOMIC DNA]</scope>
    <source>
        <strain evidence="3">Nigerian</strain>
    </source>
</reference>
<dbReference type="AlphaFoldDB" id="F6PUF2"/>
<organism evidence="3">
    <name type="scientific">Xenopus tropicalis</name>
    <name type="common">Western clawed frog</name>
    <name type="synonym">Silurana tropicalis</name>
    <dbReference type="NCBI Taxonomy" id="8364"/>
    <lineage>
        <taxon>Eukaryota</taxon>
        <taxon>Metazoa</taxon>
        <taxon>Chordata</taxon>
        <taxon>Craniata</taxon>
        <taxon>Vertebrata</taxon>
        <taxon>Euteleostomi</taxon>
        <taxon>Amphibia</taxon>
        <taxon>Batrachia</taxon>
        <taxon>Anura</taxon>
        <taxon>Pipoidea</taxon>
        <taxon>Pipidae</taxon>
        <taxon>Xenopodinae</taxon>
        <taxon>Xenopus</taxon>
        <taxon>Silurana</taxon>
    </lineage>
</organism>
<evidence type="ECO:0000256" key="2">
    <source>
        <dbReference type="SAM" id="MobiDB-lite"/>
    </source>
</evidence>
<evidence type="ECO:0000256" key="1">
    <source>
        <dbReference type="ARBA" id="ARBA00006905"/>
    </source>
</evidence>
<feature type="region of interest" description="Disordered" evidence="2">
    <location>
        <begin position="1"/>
        <end position="20"/>
    </location>
</feature>
<dbReference type="HOGENOM" id="CLU_100251_0_0_1"/>
<dbReference type="InterPro" id="IPR018888">
    <property type="entry name" value="UPF0561"/>
</dbReference>
<dbReference type="InParanoid" id="F6PUF2"/>
<feature type="region of interest" description="Disordered" evidence="2">
    <location>
        <begin position="28"/>
        <end position="63"/>
    </location>
</feature>
<dbReference type="PANTHER" id="PTHR34256:SF1">
    <property type="entry name" value="UPF0561 PROTEIN C2ORF68"/>
    <property type="match status" value="1"/>
</dbReference>
<gene>
    <name evidence="3" type="primary">c2orf68</name>
</gene>
<reference evidence="3" key="2">
    <citation type="submission" date="2011-06" db="UniProtKB">
        <authorList>
            <consortium name="Ensembl"/>
        </authorList>
    </citation>
    <scope>IDENTIFICATION</scope>
</reference>
<dbReference type="PANTHER" id="PTHR34256">
    <property type="entry name" value="UPF0561 PROTEIN C2ORF68"/>
    <property type="match status" value="1"/>
</dbReference>
<dbReference type="Pfam" id="PF10573">
    <property type="entry name" value="UPF0561"/>
    <property type="match status" value="1"/>
</dbReference>
<dbReference type="Bgee" id="ENSXETG00000025802">
    <property type="expression patterns" value="Expressed in liver and 13 other cell types or tissues"/>
</dbReference>